<feature type="binding site" evidence="6">
    <location>
        <position position="80"/>
    </location>
    <ligand>
        <name>substrate</name>
    </ligand>
</feature>
<keyword evidence="3" id="KW-0324">Glycolysis</keyword>
<dbReference type="EMBL" id="SGXD01000002">
    <property type="protein sequence ID" value="RZS90203.1"/>
    <property type="molecule type" value="Genomic_DNA"/>
</dbReference>
<keyword evidence="8" id="KW-1185">Reference proteome</keyword>
<evidence type="ECO:0000256" key="2">
    <source>
        <dbReference type="ARBA" id="ARBA00012028"/>
    </source>
</evidence>
<accession>A0A4Q7NST0</accession>
<dbReference type="PROSITE" id="PS00175">
    <property type="entry name" value="PG_MUTASE"/>
    <property type="match status" value="1"/>
</dbReference>
<dbReference type="OrthoDB" id="5449373at2"/>
<dbReference type="InterPro" id="IPR001345">
    <property type="entry name" value="PG/BPGM_mutase_AS"/>
</dbReference>
<sequence length="246" mass="26733">MDSSAPGWPRRLRLARHGESTGNLADRAAHEAGASRLDLDVRDADVPLSDAGRAQAQALGAWLGEQQPAPDVVLCSPYARARSTAELAVRAAGLELVAERDERLRERDLGAFDGLTSAGVRELLPDEARRRERLGKFYYRPPGGEAWTDVCLRVRSVVESLRLDHAGEDVLLVSHQAVIMCFRFVLEGLDEHQVLQLASDEPLANCGLTTYVERDGGLQLQAYNQVAPVEAGARVTAERDASADVA</sequence>
<gene>
    <name evidence="7" type="ORF">EV189_1987</name>
</gene>
<feature type="active site" description="Proton donor/acceptor" evidence="5">
    <location>
        <position position="106"/>
    </location>
</feature>
<dbReference type="AlphaFoldDB" id="A0A4Q7NST0"/>
<dbReference type="CDD" id="cd07067">
    <property type="entry name" value="HP_PGM_like"/>
    <property type="match status" value="1"/>
</dbReference>
<dbReference type="InterPro" id="IPR013078">
    <property type="entry name" value="His_Pase_superF_clade-1"/>
</dbReference>
<comment type="similarity">
    <text evidence="1">Belongs to the phosphoglycerate mutase family. BPG-dependent PGAM subfamily.</text>
</comment>
<dbReference type="InterPro" id="IPR029033">
    <property type="entry name" value="His_PPase_superfam"/>
</dbReference>
<dbReference type="Gene3D" id="3.40.50.1240">
    <property type="entry name" value="Phosphoglycerate mutase-like"/>
    <property type="match status" value="1"/>
</dbReference>
<dbReference type="InterPro" id="IPR005952">
    <property type="entry name" value="Phosphogly_mut1"/>
</dbReference>
<organism evidence="7 8">
    <name type="scientific">Motilibacter rhizosphaerae</name>
    <dbReference type="NCBI Taxonomy" id="598652"/>
    <lineage>
        <taxon>Bacteria</taxon>
        <taxon>Bacillati</taxon>
        <taxon>Actinomycetota</taxon>
        <taxon>Actinomycetes</taxon>
        <taxon>Motilibacterales</taxon>
        <taxon>Motilibacteraceae</taxon>
        <taxon>Motilibacter</taxon>
    </lineage>
</organism>
<dbReference type="GO" id="GO:0004619">
    <property type="term" value="F:phosphoglycerate mutase activity"/>
    <property type="evidence" value="ECO:0007669"/>
    <property type="project" value="UniProtKB-EC"/>
</dbReference>
<feature type="active site" description="Tele-phosphohistidine intermediate" evidence="5">
    <location>
        <position position="17"/>
    </location>
</feature>
<dbReference type="SMART" id="SM00855">
    <property type="entry name" value="PGAM"/>
    <property type="match status" value="1"/>
</dbReference>
<dbReference type="PANTHER" id="PTHR11931">
    <property type="entry name" value="PHOSPHOGLYCERATE MUTASE"/>
    <property type="match status" value="1"/>
</dbReference>
<evidence type="ECO:0000256" key="4">
    <source>
        <dbReference type="ARBA" id="ARBA00023235"/>
    </source>
</evidence>
<dbReference type="RefSeq" id="WP_130492693.1">
    <property type="nucleotide sequence ID" value="NZ_SGXD01000002.1"/>
</dbReference>
<evidence type="ECO:0000256" key="3">
    <source>
        <dbReference type="ARBA" id="ARBA00023152"/>
    </source>
</evidence>
<evidence type="ECO:0000313" key="8">
    <source>
        <dbReference type="Proteomes" id="UP000293638"/>
    </source>
</evidence>
<dbReference type="EC" id="5.4.2.11" evidence="2"/>
<reference evidence="7 8" key="1">
    <citation type="submission" date="2019-02" db="EMBL/GenBank/DDBJ databases">
        <title>Genomic Encyclopedia of Type Strains, Phase IV (KMG-IV): sequencing the most valuable type-strain genomes for metagenomic binning, comparative biology and taxonomic classification.</title>
        <authorList>
            <person name="Goeker M."/>
        </authorList>
    </citation>
    <scope>NUCLEOTIDE SEQUENCE [LARGE SCALE GENOMIC DNA]</scope>
    <source>
        <strain evidence="7 8">DSM 45622</strain>
    </source>
</reference>
<dbReference type="Proteomes" id="UP000293638">
    <property type="component" value="Unassembled WGS sequence"/>
</dbReference>
<proteinExistence type="inferred from homology"/>
<name>A0A4Q7NST0_9ACTN</name>
<dbReference type="SUPFAM" id="SSF53254">
    <property type="entry name" value="Phosphoglycerate mutase-like"/>
    <property type="match status" value="1"/>
</dbReference>
<evidence type="ECO:0000313" key="7">
    <source>
        <dbReference type="EMBL" id="RZS90203.1"/>
    </source>
</evidence>
<evidence type="ECO:0000256" key="1">
    <source>
        <dbReference type="ARBA" id="ARBA00006717"/>
    </source>
</evidence>
<feature type="binding site" evidence="6">
    <location>
        <begin position="16"/>
        <end position="23"/>
    </location>
    <ligand>
        <name>substrate</name>
    </ligand>
</feature>
<evidence type="ECO:0000256" key="6">
    <source>
        <dbReference type="PIRSR" id="PIRSR613078-2"/>
    </source>
</evidence>
<protein>
    <recommendedName>
        <fullName evidence="2">phosphoglycerate mutase (2,3-diphosphoglycerate-dependent)</fullName>
        <ecNumber evidence="2">5.4.2.11</ecNumber>
    </recommendedName>
</protein>
<dbReference type="GO" id="GO:0006096">
    <property type="term" value="P:glycolytic process"/>
    <property type="evidence" value="ECO:0007669"/>
    <property type="project" value="UniProtKB-KW"/>
</dbReference>
<dbReference type="Pfam" id="PF00300">
    <property type="entry name" value="His_Phos_1"/>
    <property type="match status" value="1"/>
</dbReference>
<comment type="caution">
    <text evidence="7">The sequence shown here is derived from an EMBL/GenBank/DDBJ whole genome shotgun (WGS) entry which is preliminary data.</text>
</comment>
<evidence type="ECO:0000256" key="5">
    <source>
        <dbReference type="PIRSR" id="PIRSR613078-1"/>
    </source>
</evidence>
<keyword evidence="4" id="KW-0413">Isomerase</keyword>